<proteinExistence type="predicted"/>
<evidence type="ECO:0000313" key="1">
    <source>
        <dbReference type="EMBL" id="NNT72354.1"/>
    </source>
</evidence>
<dbReference type="EMBL" id="JABEVX010000004">
    <property type="protein sequence ID" value="NNT72354.1"/>
    <property type="molecule type" value="Genomic_DNA"/>
</dbReference>
<evidence type="ECO:0008006" key="3">
    <source>
        <dbReference type="Google" id="ProtNLM"/>
    </source>
</evidence>
<keyword evidence="2" id="KW-1185">Reference proteome</keyword>
<dbReference type="RefSeq" id="WP_171222530.1">
    <property type="nucleotide sequence ID" value="NZ_CP121446.1"/>
</dbReference>
<sequence>MKTLVLLLLSYTLYSQSPDLKIFKGQTYQISYSDEWKLDETGRNSTEFYLFYSPVVENFGNNINLLIQDLSGLNLDLDGYTDLSVKQIEAHGKILSSLRKTKNSIDYQELAFEVLYNNFAIKCFQFYFLKEAKAYVLTFTAEKNHYDNIIKEAQKVMESFVLP</sequence>
<comment type="caution">
    <text evidence="1">The sequence shown here is derived from an EMBL/GenBank/DDBJ whole genome shotgun (WGS) entry which is preliminary data.</text>
</comment>
<name>A0A7Y3R9F9_9FLAO</name>
<accession>A0A7Y3R9F9</accession>
<dbReference type="Proteomes" id="UP000536509">
    <property type="component" value="Unassembled WGS sequence"/>
</dbReference>
<dbReference type="AlphaFoldDB" id="A0A7Y3R9F9"/>
<protein>
    <recommendedName>
        <fullName evidence="3">PsbP C-terminal domain-containing protein</fullName>
    </recommendedName>
</protein>
<gene>
    <name evidence="1" type="ORF">HKT18_09025</name>
</gene>
<organism evidence="1 2">
    <name type="scientific">Flavobacterium rivulicola</name>
    <dbReference type="NCBI Taxonomy" id="2732161"/>
    <lineage>
        <taxon>Bacteria</taxon>
        <taxon>Pseudomonadati</taxon>
        <taxon>Bacteroidota</taxon>
        <taxon>Flavobacteriia</taxon>
        <taxon>Flavobacteriales</taxon>
        <taxon>Flavobacteriaceae</taxon>
        <taxon>Flavobacterium</taxon>
    </lineage>
</organism>
<reference evidence="1 2" key="1">
    <citation type="submission" date="2020-05" db="EMBL/GenBank/DDBJ databases">
        <title>Draft genome of Flavobacterium sp. IMCC34852.</title>
        <authorList>
            <person name="Song J."/>
            <person name="Cho J.-C."/>
        </authorList>
    </citation>
    <scope>NUCLEOTIDE SEQUENCE [LARGE SCALE GENOMIC DNA]</scope>
    <source>
        <strain evidence="1 2">IMCC34852</strain>
    </source>
</reference>
<evidence type="ECO:0000313" key="2">
    <source>
        <dbReference type="Proteomes" id="UP000536509"/>
    </source>
</evidence>
<dbReference type="Gene3D" id="3.40.1000.10">
    <property type="entry name" value="Mog1/PsbP, alpha/beta/alpha sandwich"/>
    <property type="match status" value="1"/>
</dbReference>